<evidence type="ECO:0000256" key="6">
    <source>
        <dbReference type="ARBA" id="ARBA00022660"/>
    </source>
</evidence>
<dbReference type="GO" id="GO:0008137">
    <property type="term" value="F:NADH dehydrogenase (ubiquinone) activity"/>
    <property type="evidence" value="ECO:0007669"/>
    <property type="project" value="UniProtKB-UniRule"/>
</dbReference>
<reference evidence="16" key="1">
    <citation type="submission" date="2008-02" db="EMBL/GenBank/DDBJ databases">
        <title>Gastrimargus marmoratus mitochondrial genome.</title>
        <authorList>
            <person name="Dang J."/>
            <person name="Huang Y."/>
            <person name="Ye W."/>
            <person name="Nian L."/>
        </authorList>
    </citation>
    <scope>NUCLEOTIDE SEQUENCE</scope>
</reference>
<dbReference type="GO" id="GO:0031966">
    <property type="term" value="C:mitochondrial membrane"/>
    <property type="evidence" value="ECO:0007669"/>
    <property type="project" value="UniProtKB-SubCell"/>
</dbReference>
<dbReference type="AlphaFoldDB" id="B8QGV4"/>
<comment type="similarity">
    <text evidence="2 15">Belongs to the complex I subunit 6 family.</text>
</comment>
<keyword evidence="6 15" id="KW-0679">Respiratory chain</keyword>
<geneLocation type="mitochondrion" evidence="16"/>
<dbReference type="InterPro" id="IPR001457">
    <property type="entry name" value="NADH_UbQ/plastoQ_OxRdtase_su6"/>
</dbReference>
<keyword evidence="12 15" id="KW-0496">Mitochondrion</keyword>
<dbReference type="Pfam" id="PF00499">
    <property type="entry name" value="Oxidored_q3"/>
    <property type="match status" value="1"/>
</dbReference>
<keyword evidence="8 15" id="KW-1278">Translocase</keyword>
<feature type="transmembrane region" description="Helical" evidence="15">
    <location>
        <begin position="81"/>
        <end position="100"/>
    </location>
</feature>
<evidence type="ECO:0000256" key="15">
    <source>
        <dbReference type="RuleBase" id="RU004430"/>
    </source>
</evidence>
<gene>
    <name evidence="16" type="primary">ND6</name>
</gene>
<feature type="transmembrane region" description="Helical" evidence="15">
    <location>
        <begin position="47"/>
        <end position="69"/>
    </location>
</feature>
<keyword evidence="10 15" id="KW-1133">Transmembrane helix</keyword>
<evidence type="ECO:0000256" key="2">
    <source>
        <dbReference type="ARBA" id="ARBA00005698"/>
    </source>
</evidence>
<evidence type="ECO:0000256" key="5">
    <source>
        <dbReference type="ARBA" id="ARBA00022448"/>
    </source>
</evidence>
<dbReference type="EMBL" id="EU527334">
    <property type="protein sequence ID" value="ACA61256.1"/>
    <property type="molecule type" value="Genomic_DNA"/>
</dbReference>
<keyword evidence="15" id="KW-0830">Ubiquinone</keyword>
<evidence type="ECO:0000256" key="7">
    <source>
        <dbReference type="ARBA" id="ARBA00022692"/>
    </source>
</evidence>
<organism evidence="16">
    <name type="scientific">Gastrimargus marmoratus</name>
    <dbReference type="NCBI Taxonomy" id="267434"/>
    <lineage>
        <taxon>Eukaryota</taxon>
        <taxon>Metazoa</taxon>
        <taxon>Ecdysozoa</taxon>
        <taxon>Arthropoda</taxon>
        <taxon>Hexapoda</taxon>
        <taxon>Insecta</taxon>
        <taxon>Pterygota</taxon>
        <taxon>Neoptera</taxon>
        <taxon>Polyneoptera</taxon>
        <taxon>Orthoptera</taxon>
        <taxon>Caelifera</taxon>
        <taxon>Acrididea</taxon>
        <taxon>Acridomorpha</taxon>
        <taxon>Acridoidea</taxon>
        <taxon>Acrididae</taxon>
        <taxon>Oedipodinae</taxon>
        <taxon>Gastrimargus</taxon>
    </lineage>
</organism>
<comment type="catalytic activity">
    <reaction evidence="14 15">
        <text>a ubiquinone + NADH + 5 H(+)(in) = a ubiquinol + NAD(+) + 4 H(+)(out)</text>
        <dbReference type="Rhea" id="RHEA:29091"/>
        <dbReference type="Rhea" id="RHEA-COMP:9565"/>
        <dbReference type="Rhea" id="RHEA-COMP:9566"/>
        <dbReference type="ChEBI" id="CHEBI:15378"/>
        <dbReference type="ChEBI" id="CHEBI:16389"/>
        <dbReference type="ChEBI" id="CHEBI:17976"/>
        <dbReference type="ChEBI" id="CHEBI:57540"/>
        <dbReference type="ChEBI" id="CHEBI:57945"/>
        <dbReference type="EC" id="7.1.1.2"/>
    </reaction>
</comment>
<accession>B8QGV4</accession>
<dbReference type="EC" id="7.1.1.2" evidence="3 15"/>
<keyword evidence="7 15" id="KW-0812">Transmembrane</keyword>
<comment type="function">
    <text evidence="15">Core subunit of the mitochondrial membrane respiratory chain NADH dehydrogenase (Complex I) which catalyzes electron transfer from NADH through the respiratory chain, using ubiquinone as an electron acceptor. Essential for the catalytic activity and assembly of complex I.</text>
</comment>
<feature type="transmembrane region" description="Helical" evidence="15">
    <location>
        <begin position="140"/>
        <end position="161"/>
    </location>
</feature>
<dbReference type="PANTHER" id="PTHR11435">
    <property type="entry name" value="NADH UBIQUINONE OXIDOREDUCTASE SUBUNIT ND6"/>
    <property type="match status" value="1"/>
</dbReference>
<dbReference type="InterPro" id="IPR050269">
    <property type="entry name" value="ComplexI_Subunit6"/>
</dbReference>
<name>B8QGV4_9ORTH</name>
<keyword evidence="13 15" id="KW-0472">Membrane</keyword>
<evidence type="ECO:0000256" key="8">
    <source>
        <dbReference type="ARBA" id="ARBA00022967"/>
    </source>
</evidence>
<dbReference type="PANTHER" id="PTHR11435:SF1">
    <property type="entry name" value="NADH-UBIQUINONE OXIDOREDUCTASE CHAIN 6"/>
    <property type="match status" value="1"/>
</dbReference>
<proteinExistence type="inferred from homology"/>
<keyword evidence="5 15" id="KW-0813">Transport</keyword>
<evidence type="ECO:0000256" key="14">
    <source>
        <dbReference type="ARBA" id="ARBA00049551"/>
    </source>
</evidence>
<comment type="subcellular location">
    <subcellularLocation>
        <location evidence="1 15">Mitochondrion membrane</location>
        <topology evidence="1 15">Multi-pass membrane protein</topology>
    </subcellularLocation>
</comment>
<evidence type="ECO:0000313" key="16">
    <source>
        <dbReference type="EMBL" id="ACA61256.1"/>
    </source>
</evidence>
<evidence type="ECO:0000256" key="13">
    <source>
        <dbReference type="ARBA" id="ARBA00023136"/>
    </source>
</evidence>
<keyword evidence="9 15" id="KW-0249">Electron transport</keyword>
<evidence type="ECO:0000256" key="3">
    <source>
        <dbReference type="ARBA" id="ARBA00012944"/>
    </source>
</evidence>
<evidence type="ECO:0000256" key="12">
    <source>
        <dbReference type="ARBA" id="ARBA00023128"/>
    </source>
</evidence>
<evidence type="ECO:0000256" key="10">
    <source>
        <dbReference type="ARBA" id="ARBA00022989"/>
    </source>
</evidence>
<evidence type="ECO:0000256" key="1">
    <source>
        <dbReference type="ARBA" id="ARBA00004225"/>
    </source>
</evidence>
<sequence>MLFLLLSVSITLSIIFLFLNHPLSMGLILFLQAISMCLISGYMSLSFWFSYVLLLIYLGGMLVLFMYMASIASNEMFKIKFNKIILIIYFMIMLSAMMYMTDKMMFTEMIKNTETMNMKHSINFKEMSISLMKLYNNPTIIITIMMMIYLFIALLAVVKITNINQGPMRKMNK</sequence>
<protein>
    <recommendedName>
        <fullName evidence="4 15">NADH-ubiquinone oxidoreductase chain 6</fullName>
        <ecNumber evidence="3 15">7.1.1.2</ecNumber>
    </recommendedName>
</protein>
<evidence type="ECO:0000256" key="9">
    <source>
        <dbReference type="ARBA" id="ARBA00022982"/>
    </source>
</evidence>
<keyword evidence="11 15" id="KW-0520">NAD</keyword>
<evidence type="ECO:0000256" key="11">
    <source>
        <dbReference type="ARBA" id="ARBA00023027"/>
    </source>
</evidence>
<evidence type="ECO:0000256" key="4">
    <source>
        <dbReference type="ARBA" id="ARBA00021095"/>
    </source>
</evidence>